<name>A0ABP7PY78_9SPHI</name>
<keyword evidence="2" id="KW-1003">Cell membrane</keyword>
<protein>
    <recommendedName>
        <fullName evidence="11">Exosortase N</fullName>
    </recommendedName>
</protein>
<keyword evidence="5" id="KW-0378">Hydrolase</keyword>
<keyword evidence="10" id="KW-1185">Reference proteome</keyword>
<accession>A0ABP7PY78</accession>
<evidence type="ECO:0000313" key="10">
    <source>
        <dbReference type="Proteomes" id="UP001500742"/>
    </source>
</evidence>
<feature type="transmembrane region" description="Helical" evidence="8">
    <location>
        <begin position="278"/>
        <end position="300"/>
    </location>
</feature>
<dbReference type="NCBIfam" id="TIGR04178">
    <property type="entry name" value="exo_archaeo"/>
    <property type="match status" value="1"/>
</dbReference>
<keyword evidence="6 8" id="KW-1133">Transmembrane helix</keyword>
<evidence type="ECO:0008006" key="11">
    <source>
        <dbReference type="Google" id="ProtNLM"/>
    </source>
</evidence>
<evidence type="ECO:0000256" key="2">
    <source>
        <dbReference type="ARBA" id="ARBA00022475"/>
    </source>
</evidence>
<dbReference type="Pfam" id="PF09721">
    <property type="entry name" value="Exosortase_EpsH"/>
    <property type="match status" value="1"/>
</dbReference>
<evidence type="ECO:0000313" key="9">
    <source>
        <dbReference type="EMBL" id="GAA3973201.1"/>
    </source>
</evidence>
<evidence type="ECO:0000256" key="5">
    <source>
        <dbReference type="ARBA" id="ARBA00022801"/>
    </source>
</evidence>
<proteinExistence type="predicted"/>
<keyword evidence="3" id="KW-0645">Protease</keyword>
<evidence type="ECO:0000256" key="6">
    <source>
        <dbReference type="ARBA" id="ARBA00022989"/>
    </source>
</evidence>
<evidence type="ECO:0000256" key="3">
    <source>
        <dbReference type="ARBA" id="ARBA00022670"/>
    </source>
</evidence>
<keyword evidence="4 8" id="KW-0812">Transmembrane</keyword>
<reference evidence="10" key="1">
    <citation type="journal article" date="2019" name="Int. J. Syst. Evol. Microbiol.">
        <title>The Global Catalogue of Microorganisms (GCM) 10K type strain sequencing project: providing services to taxonomists for standard genome sequencing and annotation.</title>
        <authorList>
            <consortium name="The Broad Institute Genomics Platform"/>
            <consortium name="The Broad Institute Genome Sequencing Center for Infectious Disease"/>
            <person name="Wu L."/>
            <person name="Ma J."/>
        </authorList>
    </citation>
    <scope>NUCLEOTIDE SEQUENCE [LARGE SCALE GENOMIC DNA]</scope>
    <source>
        <strain evidence="10">JCM 16601</strain>
    </source>
</reference>
<comment type="caution">
    <text evidence="9">The sequence shown here is derived from an EMBL/GenBank/DDBJ whole genome shotgun (WGS) entry which is preliminary data.</text>
</comment>
<dbReference type="InterPro" id="IPR019127">
    <property type="entry name" value="Exosortase"/>
</dbReference>
<evidence type="ECO:0000256" key="7">
    <source>
        <dbReference type="ARBA" id="ARBA00023136"/>
    </source>
</evidence>
<dbReference type="EMBL" id="BAAAZC010000018">
    <property type="protein sequence ID" value="GAA3973201.1"/>
    <property type="molecule type" value="Genomic_DNA"/>
</dbReference>
<evidence type="ECO:0000256" key="4">
    <source>
        <dbReference type="ARBA" id="ARBA00022692"/>
    </source>
</evidence>
<gene>
    <name evidence="9" type="ORF">GCM10022210_24220</name>
</gene>
<feature type="transmembrane region" description="Helical" evidence="8">
    <location>
        <begin position="101"/>
        <end position="120"/>
    </location>
</feature>
<feature type="transmembrane region" description="Helical" evidence="8">
    <location>
        <begin position="66"/>
        <end position="94"/>
    </location>
</feature>
<organism evidence="9 10">
    <name type="scientific">Mucilaginibacter dorajii</name>
    <dbReference type="NCBI Taxonomy" id="692994"/>
    <lineage>
        <taxon>Bacteria</taxon>
        <taxon>Pseudomonadati</taxon>
        <taxon>Bacteroidota</taxon>
        <taxon>Sphingobacteriia</taxon>
        <taxon>Sphingobacteriales</taxon>
        <taxon>Sphingobacteriaceae</taxon>
        <taxon>Mucilaginibacter</taxon>
    </lineage>
</organism>
<sequence>MQLPDTQASSSRLLINGCCLLYLIIAIKLLAVYFLWNADVLLGLALAPYICRVKTGGFSMRYLLPALLFTVTALIFPVKTTLFVALLFAVLLFFENFKGKVSTVLFFLLLLISPLFLYISNAISFPVRIWLSQMVAQILTICGAQAHAAGNIIELNGAEFAVDQACAGLHMLSMSLIICLFVIAHCQRQTVKQLSFIQVTLLLCLTFVLNIVCNLCRIMLLVLFKIPAGNVLHDITGVICLLVYVILPLLWLSQVYLKRSVKVEKNPRQYQLIRLEPYELRYPVIHVALAVTLIISLFNLKTMDELSNKNADAVVLRGYHKQLLASGVIKFENAHALVYLKPTPFYAPEHNPMICWQGSGYNFTSIKAEVMNGLEVYSGILAKGKDRIYSAWWFDNGSMQTISQFEWRWEAAKGGRPFYLVNVNALSEAGLKASIDNLQQQGNRF</sequence>
<dbReference type="InterPro" id="IPR031006">
    <property type="entry name" value="Exosort_XrtN"/>
</dbReference>
<keyword evidence="7 8" id="KW-0472">Membrane</keyword>
<dbReference type="NCBIfam" id="TIGR04476">
    <property type="entry name" value="exosort_XrtN"/>
    <property type="match status" value="1"/>
</dbReference>
<feature type="transmembrane region" description="Helical" evidence="8">
    <location>
        <begin position="12"/>
        <end position="36"/>
    </location>
</feature>
<comment type="subcellular location">
    <subcellularLocation>
        <location evidence="1">Cell membrane</location>
        <topology evidence="1">Multi-pass membrane protein</topology>
    </subcellularLocation>
</comment>
<dbReference type="Proteomes" id="UP001500742">
    <property type="component" value="Unassembled WGS sequence"/>
</dbReference>
<evidence type="ECO:0000256" key="8">
    <source>
        <dbReference type="SAM" id="Phobius"/>
    </source>
</evidence>
<feature type="transmembrane region" description="Helical" evidence="8">
    <location>
        <begin position="235"/>
        <end position="257"/>
    </location>
</feature>
<evidence type="ECO:0000256" key="1">
    <source>
        <dbReference type="ARBA" id="ARBA00004651"/>
    </source>
</evidence>
<feature type="transmembrane region" description="Helical" evidence="8">
    <location>
        <begin position="196"/>
        <end position="223"/>
    </location>
</feature>
<feature type="transmembrane region" description="Helical" evidence="8">
    <location>
        <begin position="167"/>
        <end position="184"/>
    </location>
</feature>
<dbReference type="InterPro" id="IPR026392">
    <property type="entry name" value="Exo/Archaeosortase_dom"/>
</dbReference>